<sequence>MNEIKRTAQQARSFARSVTFSCRGHEAIRTGTVRFVNVFGCNCLLATLFIRFS</sequence>
<accession>A0A2J6R4R7</accession>
<dbReference type="Proteomes" id="UP000235786">
    <property type="component" value="Unassembled WGS sequence"/>
</dbReference>
<name>A0A2J6R4R7_HYAVF</name>
<dbReference type="AlphaFoldDB" id="A0A2J6R4R7"/>
<evidence type="ECO:0000313" key="2">
    <source>
        <dbReference type="Proteomes" id="UP000235786"/>
    </source>
</evidence>
<organism evidence="1 2">
    <name type="scientific">Hyaloscypha variabilis (strain UAMH 11265 / GT02V1 / F)</name>
    <name type="common">Meliniomyces variabilis</name>
    <dbReference type="NCBI Taxonomy" id="1149755"/>
    <lineage>
        <taxon>Eukaryota</taxon>
        <taxon>Fungi</taxon>
        <taxon>Dikarya</taxon>
        <taxon>Ascomycota</taxon>
        <taxon>Pezizomycotina</taxon>
        <taxon>Leotiomycetes</taxon>
        <taxon>Helotiales</taxon>
        <taxon>Hyaloscyphaceae</taxon>
        <taxon>Hyaloscypha</taxon>
        <taxon>Hyaloscypha variabilis</taxon>
    </lineage>
</organism>
<dbReference type="EMBL" id="KZ613956">
    <property type="protein sequence ID" value="PMD33503.1"/>
    <property type="molecule type" value="Genomic_DNA"/>
</dbReference>
<evidence type="ECO:0000313" key="1">
    <source>
        <dbReference type="EMBL" id="PMD33503.1"/>
    </source>
</evidence>
<reference evidence="1 2" key="1">
    <citation type="submission" date="2016-04" db="EMBL/GenBank/DDBJ databases">
        <title>A degradative enzymes factory behind the ericoid mycorrhizal symbiosis.</title>
        <authorList>
            <consortium name="DOE Joint Genome Institute"/>
            <person name="Martino E."/>
            <person name="Morin E."/>
            <person name="Grelet G."/>
            <person name="Kuo A."/>
            <person name="Kohler A."/>
            <person name="Daghino S."/>
            <person name="Barry K."/>
            <person name="Choi C."/>
            <person name="Cichocki N."/>
            <person name="Clum A."/>
            <person name="Copeland A."/>
            <person name="Hainaut M."/>
            <person name="Haridas S."/>
            <person name="Labutti K."/>
            <person name="Lindquist E."/>
            <person name="Lipzen A."/>
            <person name="Khouja H.-R."/>
            <person name="Murat C."/>
            <person name="Ohm R."/>
            <person name="Olson A."/>
            <person name="Spatafora J."/>
            <person name="Veneault-Fourrey C."/>
            <person name="Henrissat B."/>
            <person name="Grigoriev I."/>
            <person name="Martin F."/>
            <person name="Perotto S."/>
        </authorList>
    </citation>
    <scope>NUCLEOTIDE SEQUENCE [LARGE SCALE GENOMIC DNA]</scope>
    <source>
        <strain evidence="1 2">F</strain>
    </source>
</reference>
<proteinExistence type="predicted"/>
<keyword evidence="2" id="KW-1185">Reference proteome</keyword>
<gene>
    <name evidence="1" type="ORF">L207DRAFT_171290</name>
</gene>
<protein>
    <submittedName>
        <fullName evidence="1">Uncharacterized protein</fullName>
    </submittedName>
</protein>